<dbReference type="PANTHER" id="PTHR44591:SF23">
    <property type="entry name" value="CHEY SUBFAMILY"/>
    <property type="match status" value="1"/>
</dbReference>
<dbReference type="RefSeq" id="WP_285569783.1">
    <property type="nucleotide sequence ID" value="NZ_BSDE01000001.1"/>
</dbReference>
<gene>
    <name evidence="4" type="ORF">GETHLI_04720</name>
</gene>
<dbReference type="EMBL" id="BSDE01000001">
    <property type="protein sequence ID" value="GLH71970.1"/>
    <property type="molecule type" value="Genomic_DNA"/>
</dbReference>
<organism evidence="4 5">
    <name type="scientific">Geothrix limicola</name>
    <dbReference type="NCBI Taxonomy" id="2927978"/>
    <lineage>
        <taxon>Bacteria</taxon>
        <taxon>Pseudomonadati</taxon>
        <taxon>Acidobacteriota</taxon>
        <taxon>Holophagae</taxon>
        <taxon>Holophagales</taxon>
        <taxon>Holophagaceae</taxon>
        <taxon>Geothrix</taxon>
    </lineage>
</organism>
<dbReference type="SUPFAM" id="SSF52172">
    <property type="entry name" value="CheY-like"/>
    <property type="match status" value="1"/>
</dbReference>
<dbReference type="Gene3D" id="3.40.50.2300">
    <property type="match status" value="1"/>
</dbReference>
<feature type="modified residue" description="4-aspartylphosphate" evidence="2">
    <location>
        <position position="54"/>
    </location>
</feature>
<dbReference type="PROSITE" id="PS50110">
    <property type="entry name" value="RESPONSE_REGULATORY"/>
    <property type="match status" value="1"/>
</dbReference>
<keyword evidence="5" id="KW-1185">Reference proteome</keyword>
<evidence type="ECO:0000259" key="3">
    <source>
        <dbReference type="PROSITE" id="PS50110"/>
    </source>
</evidence>
<dbReference type="Pfam" id="PF00072">
    <property type="entry name" value="Response_reg"/>
    <property type="match status" value="1"/>
</dbReference>
<dbReference type="InterPro" id="IPR050595">
    <property type="entry name" value="Bact_response_regulator"/>
</dbReference>
<name>A0ABQ5QBY7_9BACT</name>
<accession>A0ABQ5QBY7</accession>
<dbReference type="InterPro" id="IPR001789">
    <property type="entry name" value="Sig_transdc_resp-reg_receiver"/>
</dbReference>
<keyword evidence="1 2" id="KW-0597">Phosphoprotein</keyword>
<dbReference type="InterPro" id="IPR011006">
    <property type="entry name" value="CheY-like_superfamily"/>
</dbReference>
<evidence type="ECO:0000256" key="2">
    <source>
        <dbReference type="PROSITE-ProRule" id="PRU00169"/>
    </source>
</evidence>
<protein>
    <recommendedName>
        <fullName evidence="3">Response regulatory domain-containing protein</fullName>
    </recommendedName>
</protein>
<dbReference type="CDD" id="cd00156">
    <property type="entry name" value="REC"/>
    <property type="match status" value="1"/>
</dbReference>
<evidence type="ECO:0000313" key="4">
    <source>
        <dbReference type="EMBL" id="GLH71970.1"/>
    </source>
</evidence>
<evidence type="ECO:0000256" key="1">
    <source>
        <dbReference type="ARBA" id="ARBA00022553"/>
    </source>
</evidence>
<dbReference type="PANTHER" id="PTHR44591">
    <property type="entry name" value="STRESS RESPONSE REGULATOR PROTEIN 1"/>
    <property type="match status" value="1"/>
</dbReference>
<proteinExistence type="predicted"/>
<feature type="domain" description="Response regulatory" evidence="3">
    <location>
        <begin position="3"/>
        <end position="121"/>
    </location>
</feature>
<sequence>MARIAVVDDSKLIRTFLEAALRKAGHEVLLVEPDSLQTTLDALIEWRPELMILDHSMPAYQGPSLVRACFENPVLSRIKVLILTALHDEVMAGRMQKLGVDVILHKPIRHEDLTAAVDRLLQEPVKNQ</sequence>
<comment type="caution">
    <text evidence="4">The sequence shown here is derived from an EMBL/GenBank/DDBJ whole genome shotgun (WGS) entry which is preliminary data.</text>
</comment>
<dbReference type="SMART" id="SM00448">
    <property type="entry name" value="REC"/>
    <property type="match status" value="1"/>
</dbReference>
<evidence type="ECO:0000313" key="5">
    <source>
        <dbReference type="Proteomes" id="UP001165069"/>
    </source>
</evidence>
<reference evidence="4 5" key="1">
    <citation type="journal article" date="2023" name="Antonie Van Leeuwenhoek">
        <title>Mesoterricola silvestris gen. nov., sp. nov., Mesoterricola sediminis sp. nov., Geothrix oryzae sp. nov., Geothrix edaphica sp. nov., Geothrix rubra sp. nov., and Geothrix limicola sp. nov., six novel members of Acidobacteriota isolated from soils.</title>
        <authorList>
            <person name="Itoh H."/>
            <person name="Sugisawa Y."/>
            <person name="Mise K."/>
            <person name="Xu Z."/>
            <person name="Kuniyasu M."/>
            <person name="Ushijima N."/>
            <person name="Kawano K."/>
            <person name="Kobayashi E."/>
            <person name="Shiratori Y."/>
            <person name="Masuda Y."/>
            <person name="Senoo K."/>
        </authorList>
    </citation>
    <scope>NUCLEOTIDE SEQUENCE [LARGE SCALE GENOMIC DNA]</scope>
    <source>
        <strain evidence="4 5">Red804</strain>
    </source>
</reference>
<dbReference type="Proteomes" id="UP001165069">
    <property type="component" value="Unassembled WGS sequence"/>
</dbReference>